<gene>
    <name evidence="1" type="ORF">MJO28_007149</name>
</gene>
<keyword evidence="2" id="KW-1185">Reference proteome</keyword>
<evidence type="ECO:0000313" key="1">
    <source>
        <dbReference type="EMBL" id="KAI7951465.1"/>
    </source>
</evidence>
<evidence type="ECO:0000313" key="2">
    <source>
        <dbReference type="Proteomes" id="UP001060170"/>
    </source>
</evidence>
<dbReference type="Proteomes" id="UP001060170">
    <property type="component" value="Chromosome 7"/>
</dbReference>
<reference evidence="2" key="2">
    <citation type="journal article" date="2018" name="Mol. Plant Microbe Interact.">
        <title>Genome sequence resources for the wheat stripe rust pathogen (Puccinia striiformis f. sp. tritici) and the barley stripe rust pathogen (Puccinia striiformis f. sp. hordei).</title>
        <authorList>
            <person name="Xia C."/>
            <person name="Wang M."/>
            <person name="Yin C."/>
            <person name="Cornejo O.E."/>
            <person name="Hulbert S.H."/>
            <person name="Chen X."/>
        </authorList>
    </citation>
    <scope>NUCLEOTIDE SEQUENCE [LARGE SCALE GENOMIC DNA]</scope>
    <source>
        <strain evidence="2">93-210</strain>
    </source>
</reference>
<dbReference type="EMBL" id="CM045871">
    <property type="protein sequence ID" value="KAI7951465.1"/>
    <property type="molecule type" value="Genomic_DNA"/>
</dbReference>
<reference evidence="1 2" key="3">
    <citation type="journal article" date="2022" name="Microbiol. Spectr.">
        <title>Folding features and dynamics of 3D genome architecture in plant fungal pathogens.</title>
        <authorList>
            <person name="Xia C."/>
        </authorList>
    </citation>
    <scope>NUCLEOTIDE SEQUENCE [LARGE SCALE GENOMIC DNA]</scope>
    <source>
        <strain evidence="1 2">93-210</strain>
    </source>
</reference>
<organism evidence="1 2">
    <name type="scientific">Puccinia striiformis f. sp. tritici</name>
    <dbReference type="NCBI Taxonomy" id="168172"/>
    <lineage>
        <taxon>Eukaryota</taxon>
        <taxon>Fungi</taxon>
        <taxon>Dikarya</taxon>
        <taxon>Basidiomycota</taxon>
        <taxon>Pucciniomycotina</taxon>
        <taxon>Pucciniomycetes</taxon>
        <taxon>Pucciniales</taxon>
        <taxon>Pucciniaceae</taxon>
        <taxon>Puccinia</taxon>
    </lineage>
</organism>
<reference evidence="2" key="1">
    <citation type="journal article" date="2018" name="BMC Genomics">
        <title>Genomic insights into host adaptation between the wheat stripe rust pathogen (Puccinia striiformis f. sp. tritici) and the barley stripe rust pathogen (Puccinia striiformis f. sp. hordei).</title>
        <authorList>
            <person name="Xia C."/>
            <person name="Wang M."/>
            <person name="Yin C."/>
            <person name="Cornejo O.E."/>
            <person name="Hulbert S.H."/>
            <person name="Chen X."/>
        </authorList>
    </citation>
    <scope>NUCLEOTIDE SEQUENCE [LARGE SCALE GENOMIC DNA]</scope>
    <source>
        <strain evidence="2">93-210</strain>
    </source>
</reference>
<protein>
    <submittedName>
        <fullName evidence="1">Uncharacterized protein</fullName>
    </submittedName>
</protein>
<accession>A0ACC0EDM7</accession>
<sequence length="903" mass="99925">MAHPQTPITPGHDDVPTLWDSFLRGYSLAGGSGNCIGTRLTWDNSSPQAAQPLPEYKWLSYARVLARVRDLSAGFIDLFGLSCLVPPGSSDHPEKGDGLDRPRIALWCPSSPCWTISEYAAYRNSITVVSMDDQLSAQAATEVIRTTRPRAVILSTQNFNRLTGYRDHQRRHQITSSRIDSSDIDSNNPGNSLGSALSSPSTKGTPKNTQTTTTHEGPGVHVLGAESPSAGHMDPFHSARDSIGTPSVCSSSTRHPGRSEPIYIITDPLEISSNTRLNALRLGLTFYSLEEVYRIGHTTIINSLPIHALDYTLEPQKVVEIENLNPLRPRSSTLACIVYSSGTTGTPKPCVLSHANFAANLAAFNLLVKQEKLRDLHTQDLVQFSYLPLHHIYEKQTQAWVLNQGGSIGFSSLENPRLLEDLSLLKPTFLNTTPNFLTHQILDRRLQFLNNFHSFKNPIESYLLNKAIDQKLLMLKMGFGEQIWLWDRFVLGYLRDQLGGRLKWIVSGTSPLSKHVAELLSASLSVKISEGYGLTETCGAACMTVEDDSLLFSVGHVGPPLPCCEIKLKKVDGLAAIDEESGLAQGEVYVRGANVFRGYLVPSSSTSEERIESAVDGEGWFATGDIGHFDASGRLHLVDRLLTLDGRTEVIHQEVHNRFNLIDLGKIERKLNQSIQEISQIFVSGRTADTQAEVGIGMIGDLVGFIVVNKPCFLRWYTINNPSNNQLVPRHSQNGPFDDDPASIDSTRGDDEWEIVNDNPDLDPPLQAEGDSSAPSSASPTDHLLLLTSNSDYQFELDKICKTPVVIKSFLNYLGRRSKSIGLKSHEIPKMIYLSTREFKPRDDDTEDEDTTKKDQKGKSTEIEHQQQDEILLPSDHSTQSSTNDTIFLSLNSKNSRLMNHFS</sequence>
<comment type="caution">
    <text evidence="1">The sequence shown here is derived from an EMBL/GenBank/DDBJ whole genome shotgun (WGS) entry which is preliminary data.</text>
</comment>
<name>A0ACC0EDM7_9BASI</name>
<proteinExistence type="predicted"/>